<dbReference type="GO" id="GO:0006629">
    <property type="term" value="P:lipid metabolic process"/>
    <property type="evidence" value="ECO:0007669"/>
    <property type="project" value="InterPro"/>
</dbReference>
<keyword evidence="1" id="KW-1133">Transmembrane helix</keyword>
<keyword evidence="1" id="KW-0472">Membrane</keyword>
<evidence type="ECO:0000313" key="3">
    <source>
        <dbReference type="EMBL" id="KAH9497351.1"/>
    </source>
</evidence>
<proteinExistence type="predicted"/>
<dbReference type="Proteomes" id="UP000790347">
    <property type="component" value="Unassembled WGS sequence"/>
</dbReference>
<dbReference type="Gene3D" id="3.40.50.1820">
    <property type="entry name" value="alpha/beta hydrolase"/>
    <property type="match status" value="1"/>
</dbReference>
<dbReference type="AlphaFoldDB" id="A0A922HPZ5"/>
<keyword evidence="1" id="KW-0812">Transmembrane</keyword>
<keyword evidence="4" id="KW-1185">Reference proteome</keyword>
<dbReference type="InterPro" id="IPR006693">
    <property type="entry name" value="AB_hydrolase_lipase"/>
</dbReference>
<reference evidence="3" key="1">
    <citation type="submission" date="2013-05" db="EMBL/GenBank/DDBJ databases">
        <authorList>
            <person name="Yim A.K.Y."/>
            <person name="Chan T.F."/>
            <person name="Ji K.M."/>
            <person name="Liu X.Y."/>
            <person name="Zhou J.W."/>
            <person name="Li R.Q."/>
            <person name="Yang K.Y."/>
            <person name="Li J."/>
            <person name="Li M."/>
            <person name="Law P.T.W."/>
            <person name="Wu Y.L."/>
            <person name="Cai Z.L."/>
            <person name="Qin H."/>
            <person name="Bao Y."/>
            <person name="Leung R.K.K."/>
            <person name="Ng P.K.S."/>
            <person name="Zou J."/>
            <person name="Zhong X.J."/>
            <person name="Ran P.X."/>
            <person name="Zhong N.S."/>
            <person name="Liu Z.G."/>
            <person name="Tsui S.K.W."/>
        </authorList>
    </citation>
    <scope>NUCLEOTIDE SEQUENCE</scope>
    <source>
        <strain evidence="3">Derf</strain>
        <tissue evidence="3">Whole organism</tissue>
    </source>
</reference>
<organism evidence="3 4">
    <name type="scientific">Dermatophagoides farinae</name>
    <name type="common">American house dust mite</name>
    <dbReference type="NCBI Taxonomy" id="6954"/>
    <lineage>
        <taxon>Eukaryota</taxon>
        <taxon>Metazoa</taxon>
        <taxon>Ecdysozoa</taxon>
        <taxon>Arthropoda</taxon>
        <taxon>Chelicerata</taxon>
        <taxon>Arachnida</taxon>
        <taxon>Acari</taxon>
        <taxon>Acariformes</taxon>
        <taxon>Sarcoptiformes</taxon>
        <taxon>Astigmata</taxon>
        <taxon>Psoroptidia</taxon>
        <taxon>Analgoidea</taxon>
        <taxon>Pyroglyphidae</taxon>
        <taxon>Dermatophagoidinae</taxon>
        <taxon>Dermatophagoides</taxon>
    </lineage>
</organism>
<dbReference type="SUPFAM" id="SSF53474">
    <property type="entry name" value="alpha/beta-Hydrolases"/>
    <property type="match status" value="1"/>
</dbReference>
<feature type="transmembrane region" description="Helical" evidence="1">
    <location>
        <begin position="12"/>
        <end position="30"/>
    </location>
</feature>
<comment type="caution">
    <text evidence="3">The sequence shown here is derived from an EMBL/GenBank/DDBJ whole genome shotgun (WGS) entry which is preliminary data.</text>
</comment>
<name>A0A922HPZ5_DERFA</name>
<evidence type="ECO:0000259" key="2">
    <source>
        <dbReference type="Pfam" id="PF04083"/>
    </source>
</evidence>
<sequence length="279" mass="32527">MFDYKMIKILTANKINILTIWLMICSIIFYSTTKYPLQETFKTVYSRIPGWIEPDDDVGRDIFDLIESRGFEYESHFVETIDGYVLQLVRIVNPFTKHNQTRYRPVILAHGFECTGSAFLINNPGHLNSDGTYLEWDENDNLINGSEKITNTLVYSLNHTKLDINDPEFWRFSMDEMIHIDLPLMIDYILAATKSDTLAYIGYSQGNILMFALMSENDHYQQLVKPFISLSPSWFLNNARTYLINFKTFVPYLKLSTGPFVFSDMKTIRSITQHFVQII</sequence>
<dbReference type="Pfam" id="PF04083">
    <property type="entry name" value="Abhydro_lipase"/>
    <property type="match status" value="1"/>
</dbReference>
<gene>
    <name evidence="3" type="ORF">DERF_013347</name>
</gene>
<protein>
    <recommendedName>
        <fullName evidence="2">Partial AB-hydrolase lipase domain-containing protein</fullName>
    </recommendedName>
</protein>
<feature type="domain" description="Partial AB-hydrolase lipase" evidence="2">
    <location>
        <begin position="64"/>
        <end position="122"/>
    </location>
</feature>
<accession>A0A922HPZ5</accession>
<dbReference type="InterPro" id="IPR029058">
    <property type="entry name" value="AB_hydrolase_fold"/>
</dbReference>
<evidence type="ECO:0000313" key="4">
    <source>
        <dbReference type="Proteomes" id="UP000790347"/>
    </source>
</evidence>
<dbReference type="PANTHER" id="PTHR11005">
    <property type="entry name" value="LYSOSOMAL ACID LIPASE-RELATED"/>
    <property type="match status" value="1"/>
</dbReference>
<reference evidence="3" key="2">
    <citation type="journal article" date="2022" name="Res Sq">
        <title>Comparative Genomics Reveals Insights into the Divergent Evolution of Astigmatic Mites and Household Pest Adaptations.</title>
        <authorList>
            <person name="Xiong Q."/>
            <person name="Wan A.T.-Y."/>
            <person name="Liu X.-Y."/>
            <person name="Fung C.S.-H."/>
            <person name="Xiao X."/>
            <person name="Malainual N."/>
            <person name="Hou J."/>
            <person name="Wang L."/>
            <person name="Wang M."/>
            <person name="Yang K."/>
            <person name="Cui Y."/>
            <person name="Leung E."/>
            <person name="Nong W."/>
            <person name="Shin S.-K."/>
            <person name="Au S."/>
            <person name="Jeong K.Y."/>
            <person name="Chew F.T."/>
            <person name="Hui J."/>
            <person name="Leung T.F."/>
            <person name="Tungtrongchitr A."/>
            <person name="Zhong N."/>
            <person name="Liu Z."/>
            <person name="Tsui S."/>
        </authorList>
    </citation>
    <scope>NUCLEOTIDE SEQUENCE</scope>
    <source>
        <strain evidence="3">Derf</strain>
        <tissue evidence="3">Whole organism</tissue>
    </source>
</reference>
<evidence type="ECO:0000256" key="1">
    <source>
        <dbReference type="SAM" id="Phobius"/>
    </source>
</evidence>
<dbReference type="EMBL" id="ASGP02000007">
    <property type="protein sequence ID" value="KAH9497351.1"/>
    <property type="molecule type" value="Genomic_DNA"/>
</dbReference>